<dbReference type="Proteomes" id="UP001273505">
    <property type="component" value="Unassembled WGS sequence"/>
</dbReference>
<reference evidence="3 4" key="1">
    <citation type="submission" date="2023-11" db="EMBL/GenBank/DDBJ databases">
        <title>Gilvimarinus fulvus sp. nov., isolated from the surface of Kelp.</title>
        <authorList>
            <person name="Sun Y.Y."/>
            <person name="Gong Y."/>
            <person name="Du Z.J."/>
        </authorList>
    </citation>
    <scope>NUCLEOTIDE SEQUENCE [LARGE SCALE GENOMIC DNA]</scope>
    <source>
        <strain evidence="3 4">SDUM040013</strain>
    </source>
</reference>
<keyword evidence="1" id="KW-0732">Signal</keyword>
<sequence>MDTWRSIVKVITVGGILMLALPSAADRGQKYEFAFTIPYLTGETFEFDGGASATLNADPGFGFRAGFNHSDHLNVSGQFLWNSTSYDSVRVLDDGEGTEEPVRGVLDGFTASLMADYYFLKGDFTPYISGQVGWAAVDSNIASGPPSSVCWWDPWWGYICNDYQPTYTEDTFSYGVGAGVRFDISPTMFIRAGYQERWLDIDRADSNPSLSTALFELGWMY</sequence>
<evidence type="ECO:0000313" key="4">
    <source>
        <dbReference type="Proteomes" id="UP001273505"/>
    </source>
</evidence>
<evidence type="ECO:0000256" key="1">
    <source>
        <dbReference type="ARBA" id="ARBA00022729"/>
    </source>
</evidence>
<name>A0ABU4S1I7_9GAMM</name>
<dbReference type="InterPro" id="IPR011250">
    <property type="entry name" value="OMP/PagP_B-barrel"/>
</dbReference>
<feature type="domain" description="Outer membrane protein beta-barrel" evidence="2">
    <location>
        <begin position="17"/>
        <end position="219"/>
    </location>
</feature>
<dbReference type="InterPro" id="IPR027385">
    <property type="entry name" value="Beta-barrel_OMP"/>
</dbReference>
<gene>
    <name evidence="3" type="ORF">SCD92_16795</name>
</gene>
<protein>
    <submittedName>
        <fullName evidence="3">Outer membrane beta-barrel protein</fullName>
    </submittedName>
</protein>
<keyword evidence="4" id="KW-1185">Reference proteome</keyword>
<evidence type="ECO:0000259" key="2">
    <source>
        <dbReference type="Pfam" id="PF13505"/>
    </source>
</evidence>
<dbReference type="Gene3D" id="2.40.160.20">
    <property type="match status" value="1"/>
</dbReference>
<dbReference type="RefSeq" id="WP_302723989.1">
    <property type="nucleotide sequence ID" value="NZ_JAULRU010000731.1"/>
</dbReference>
<organism evidence="3 4">
    <name type="scientific">Gilvimarinus gilvus</name>
    <dbReference type="NCBI Taxonomy" id="3058038"/>
    <lineage>
        <taxon>Bacteria</taxon>
        <taxon>Pseudomonadati</taxon>
        <taxon>Pseudomonadota</taxon>
        <taxon>Gammaproteobacteria</taxon>
        <taxon>Cellvibrionales</taxon>
        <taxon>Cellvibrionaceae</taxon>
        <taxon>Gilvimarinus</taxon>
    </lineage>
</organism>
<comment type="caution">
    <text evidence="3">The sequence shown here is derived from an EMBL/GenBank/DDBJ whole genome shotgun (WGS) entry which is preliminary data.</text>
</comment>
<evidence type="ECO:0000313" key="3">
    <source>
        <dbReference type="EMBL" id="MDX6851037.1"/>
    </source>
</evidence>
<proteinExistence type="predicted"/>
<dbReference type="EMBL" id="JAXAFO010000038">
    <property type="protein sequence ID" value="MDX6851037.1"/>
    <property type="molecule type" value="Genomic_DNA"/>
</dbReference>
<dbReference type="SUPFAM" id="SSF56925">
    <property type="entry name" value="OMPA-like"/>
    <property type="match status" value="1"/>
</dbReference>
<dbReference type="Pfam" id="PF13505">
    <property type="entry name" value="OMP_b-brl"/>
    <property type="match status" value="1"/>
</dbReference>
<accession>A0ABU4S1I7</accession>